<dbReference type="EMBL" id="JAWDGP010007018">
    <property type="protein sequence ID" value="KAK3731257.1"/>
    <property type="molecule type" value="Genomic_DNA"/>
</dbReference>
<keyword evidence="2" id="KW-1185">Reference proteome</keyword>
<dbReference type="Proteomes" id="UP001283361">
    <property type="component" value="Unassembled WGS sequence"/>
</dbReference>
<comment type="caution">
    <text evidence="1">The sequence shown here is derived from an EMBL/GenBank/DDBJ whole genome shotgun (WGS) entry which is preliminary data.</text>
</comment>
<protein>
    <submittedName>
        <fullName evidence="1">Uncharacterized protein</fullName>
    </submittedName>
</protein>
<reference evidence="1" key="1">
    <citation type="journal article" date="2023" name="G3 (Bethesda)">
        <title>A reference genome for the long-term kleptoplast-retaining sea slug Elysia crispata morphotype clarki.</title>
        <authorList>
            <person name="Eastman K.E."/>
            <person name="Pendleton A.L."/>
            <person name="Shaikh M.A."/>
            <person name="Suttiyut T."/>
            <person name="Ogas R."/>
            <person name="Tomko P."/>
            <person name="Gavelis G."/>
            <person name="Widhalm J.R."/>
            <person name="Wisecaver J.H."/>
        </authorList>
    </citation>
    <scope>NUCLEOTIDE SEQUENCE</scope>
    <source>
        <strain evidence="1">ECLA1</strain>
    </source>
</reference>
<evidence type="ECO:0000313" key="2">
    <source>
        <dbReference type="Proteomes" id="UP001283361"/>
    </source>
</evidence>
<proteinExistence type="predicted"/>
<dbReference type="AlphaFoldDB" id="A0AAE0Y2X7"/>
<accession>A0AAE0Y2X7</accession>
<sequence>MGKRPSENASSFYMLVPLRTSEKSTLPGARTAQEVAQNEAHFVECSPLNRNYTMKKLSNTGFRICGGKLSAPAFI</sequence>
<organism evidence="1 2">
    <name type="scientific">Elysia crispata</name>
    <name type="common">lettuce slug</name>
    <dbReference type="NCBI Taxonomy" id="231223"/>
    <lineage>
        <taxon>Eukaryota</taxon>
        <taxon>Metazoa</taxon>
        <taxon>Spiralia</taxon>
        <taxon>Lophotrochozoa</taxon>
        <taxon>Mollusca</taxon>
        <taxon>Gastropoda</taxon>
        <taxon>Heterobranchia</taxon>
        <taxon>Euthyneura</taxon>
        <taxon>Panpulmonata</taxon>
        <taxon>Sacoglossa</taxon>
        <taxon>Placobranchoidea</taxon>
        <taxon>Plakobranchidae</taxon>
        <taxon>Elysia</taxon>
    </lineage>
</organism>
<name>A0AAE0Y2X7_9GAST</name>
<gene>
    <name evidence="1" type="ORF">RRG08_025800</name>
</gene>
<evidence type="ECO:0000313" key="1">
    <source>
        <dbReference type="EMBL" id="KAK3731257.1"/>
    </source>
</evidence>